<sequence>MIKRTATTLLISCLAAASATVEAEALAMTSVTAIDVFAADAKAADAKTGPEWIKLTPRGAFTSRDGRSFVVEPELLVERFNADKVAVPLDLDHATVKKAMFGEAAPAVAWIEELQAKPDGLYGRVNWLQPGLDVLSARSHRYISPSLKTDETGKAVWLHSAALVAAPGISMPAVASADLNVKKETTMLKAIAQALNLTSEASEAACLSAIGDLAKRIDPKVHEQTLATLSATTTELNTLKAAQRKEKVDTLLEGALTAKKISPAQRESYEALCASDEGLAQVTKLIETLGAGLQASGLDNKTPPDTKIYTLSAEDRDIMKQLGLTEEEFRKANGLPAAAA</sequence>
<accession>A0A4V2VE62</accession>
<feature type="chain" id="PRO_5020786301" evidence="1">
    <location>
        <begin position="24"/>
        <end position="340"/>
    </location>
</feature>
<gene>
    <name evidence="2" type="ORF">EV129_10935</name>
</gene>
<organism evidence="2 3">
    <name type="scientific">Rhizobium azibense</name>
    <dbReference type="NCBI Taxonomy" id="1136135"/>
    <lineage>
        <taxon>Bacteria</taxon>
        <taxon>Pseudomonadati</taxon>
        <taxon>Pseudomonadota</taxon>
        <taxon>Alphaproteobacteria</taxon>
        <taxon>Hyphomicrobiales</taxon>
        <taxon>Rhizobiaceae</taxon>
        <taxon>Rhizobium/Agrobacterium group</taxon>
        <taxon>Rhizobium</taxon>
    </lineage>
</organism>
<evidence type="ECO:0000256" key="1">
    <source>
        <dbReference type="SAM" id="SignalP"/>
    </source>
</evidence>
<dbReference type="AlphaFoldDB" id="A0A4V2VE62"/>
<name>A0A4V2VE62_9HYPH</name>
<keyword evidence="1" id="KW-0732">Signal</keyword>
<evidence type="ECO:0000313" key="2">
    <source>
        <dbReference type="EMBL" id="TCU35445.1"/>
    </source>
</evidence>
<feature type="signal peptide" evidence="1">
    <location>
        <begin position="1"/>
        <end position="23"/>
    </location>
</feature>
<dbReference type="Pfam" id="PF10123">
    <property type="entry name" value="Mu-like_Pro"/>
    <property type="match status" value="1"/>
</dbReference>
<reference evidence="2 3" key="1">
    <citation type="submission" date="2019-03" db="EMBL/GenBank/DDBJ databases">
        <title>Genomic Encyclopedia of Type Strains, Phase IV (KMG-V): Genome sequencing to study the core and pangenomes of soil and plant-associated prokaryotes.</title>
        <authorList>
            <person name="Whitman W."/>
        </authorList>
    </citation>
    <scope>NUCLEOTIDE SEQUENCE [LARGE SCALE GENOMIC DNA]</scope>
    <source>
        <strain evidence="2 3">IE4868</strain>
    </source>
</reference>
<dbReference type="InterPro" id="IPR012106">
    <property type="entry name" value="Phage_Mu_Gp1"/>
</dbReference>
<proteinExistence type="predicted"/>
<dbReference type="EMBL" id="SMBK01000009">
    <property type="protein sequence ID" value="TCU35445.1"/>
    <property type="molecule type" value="Genomic_DNA"/>
</dbReference>
<comment type="caution">
    <text evidence="2">The sequence shown here is derived from an EMBL/GenBank/DDBJ whole genome shotgun (WGS) entry which is preliminary data.</text>
</comment>
<evidence type="ECO:0000313" key="3">
    <source>
        <dbReference type="Proteomes" id="UP000295507"/>
    </source>
</evidence>
<protein>
    <submittedName>
        <fullName evidence="2">Phage I-like protein</fullName>
    </submittedName>
</protein>
<dbReference type="PIRSF" id="PIRSF016624">
    <property type="entry name" value="Mu_prophg_I"/>
    <property type="match status" value="1"/>
</dbReference>
<dbReference type="Proteomes" id="UP000295507">
    <property type="component" value="Unassembled WGS sequence"/>
</dbReference>